<keyword evidence="11" id="KW-0449">Lipoprotein</keyword>
<evidence type="ECO:0000256" key="3">
    <source>
        <dbReference type="ARBA" id="ARBA00022448"/>
    </source>
</evidence>
<dbReference type="Pfam" id="PF12704">
    <property type="entry name" value="MacB_PCD"/>
    <property type="match status" value="1"/>
</dbReference>
<evidence type="ECO:0000256" key="2">
    <source>
        <dbReference type="ARBA" id="ARBA00005236"/>
    </source>
</evidence>
<proteinExistence type="inferred from homology"/>
<keyword evidence="7 8" id="KW-0472">Membrane</keyword>
<dbReference type="GO" id="GO:0044874">
    <property type="term" value="P:lipoprotein localization to outer membrane"/>
    <property type="evidence" value="ECO:0007669"/>
    <property type="project" value="TreeGrafter"/>
</dbReference>
<dbReference type="InterPro" id="IPR003838">
    <property type="entry name" value="ABC3_permease_C"/>
</dbReference>
<comment type="similarity">
    <text evidence="2">Belongs to the ABC-4 integral membrane protein family. LolC/E subfamily.</text>
</comment>
<evidence type="ECO:0000313" key="12">
    <source>
        <dbReference type="Proteomes" id="UP000327424"/>
    </source>
</evidence>
<dbReference type="Pfam" id="PF02687">
    <property type="entry name" value="FtsX"/>
    <property type="match status" value="1"/>
</dbReference>
<evidence type="ECO:0000259" key="10">
    <source>
        <dbReference type="Pfam" id="PF12704"/>
    </source>
</evidence>
<dbReference type="NCBIfam" id="TIGR02212">
    <property type="entry name" value="lolCE"/>
    <property type="match status" value="1"/>
</dbReference>
<sequence>MFRPLAAYIGLRYTSSKRRNGFIAFISASSTVGIALGVMVLIIGLSAMNGFEYELKNRILAVVPNGELEGVNQPFNDWQRTQGKLLTHPEVVGAAPFIKLNGLLQKGNELKAVQLRAVDSEAEKQVSEVYRYVEEGRWDSLSDPVAHRSLVIGLGIAKELNLVLGDPVTVLLSQQSGNSFKSPRRFSFTISGIIHLSGQLDNNLAYIPLSAAQDIQGKAFEADGMSIKVSDIFAANRIVREVGSELDHYLYIRSWMTSQGFLYQDIQMVKSLMYVILILVIAVACFNIVTTLVMAVNDKRADIAILKTMGASNALLRLIFIVHGGINGILGVVSGTILGILISENLTVIIKFIEGLIGHEFLSGDIYFIDFLPSQLELNDVLVVGGVAMVMSVIATIYPANKACLVQPARELGNK</sequence>
<comment type="subcellular location">
    <subcellularLocation>
        <location evidence="1">Cell membrane</location>
        <topology evidence="1">Multi-pass membrane protein</topology>
    </subcellularLocation>
</comment>
<evidence type="ECO:0000313" key="11">
    <source>
        <dbReference type="EMBL" id="QFI37451.1"/>
    </source>
</evidence>
<dbReference type="InterPro" id="IPR011925">
    <property type="entry name" value="LolCE_TM"/>
</dbReference>
<feature type="transmembrane region" description="Helical" evidence="8">
    <location>
        <begin position="318"/>
        <end position="342"/>
    </location>
</feature>
<dbReference type="KEGG" id="mmaa:FR932_06195"/>
<dbReference type="NCBIfam" id="NF008357">
    <property type="entry name" value="PRK11146.1"/>
    <property type="match status" value="1"/>
</dbReference>
<evidence type="ECO:0000256" key="8">
    <source>
        <dbReference type="SAM" id="Phobius"/>
    </source>
</evidence>
<dbReference type="EMBL" id="CP044399">
    <property type="protein sequence ID" value="QFI37451.1"/>
    <property type="molecule type" value="Genomic_DNA"/>
</dbReference>
<dbReference type="InterPro" id="IPR051447">
    <property type="entry name" value="Lipoprotein-release_system"/>
</dbReference>
<reference evidence="11 12" key="1">
    <citation type="submission" date="2019-09" db="EMBL/GenBank/DDBJ databases">
        <title>Hybrid Assembly of the complete Genome of the Deep-Sea Bacterium Moritella marina from long Nanopore and Illumina reads.</title>
        <authorList>
            <person name="Magin S."/>
            <person name="Georgoulis A."/>
            <person name="Papadimitriou K."/>
            <person name="Iliakis G."/>
            <person name="Vorgias C.E."/>
        </authorList>
    </citation>
    <scope>NUCLEOTIDE SEQUENCE [LARGE SCALE GENOMIC DNA]</scope>
    <source>
        <strain evidence="11 12">MP-1</strain>
    </source>
</reference>
<name>A0A5J6WJR3_MORMI</name>
<feature type="domain" description="MacB-like periplasmic core" evidence="10">
    <location>
        <begin position="30"/>
        <end position="231"/>
    </location>
</feature>
<keyword evidence="6 8" id="KW-1133">Transmembrane helix</keyword>
<feature type="transmembrane region" description="Helical" evidence="8">
    <location>
        <begin position="272"/>
        <end position="297"/>
    </location>
</feature>
<dbReference type="PANTHER" id="PTHR30489:SF0">
    <property type="entry name" value="LIPOPROTEIN-RELEASING SYSTEM TRANSMEMBRANE PROTEIN LOLE"/>
    <property type="match status" value="1"/>
</dbReference>
<evidence type="ECO:0000256" key="5">
    <source>
        <dbReference type="ARBA" id="ARBA00022692"/>
    </source>
</evidence>
<dbReference type="InterPro" id="IPR025857">
    <property type="entry name" value="MacB_PCD"/>
</dbReference>
<dbReference type="PANTHER" id="PTHR30489">
    <property type="entry name" value="LIPOPROTEIN-RELEASING SYSTEM TRANSMEMBRANE PROTEIN LOLE"/>
    <property type="match status" value="1"/>
</dbReference>
<evidence type="ECO:0000256" key="1">
    <source>
        <dbReference type="ARBA" id="ARBA00004651"/>
    </source>
</evidence>
<dbReference type="Proteomes" id="UP000327424">
    <property type="component" value="Chromosome"/>
</dbReference>
<keyword evidence="4" id="KW-1003">Cell membrane</keyword>
<evidence type="ECO:0000259" key="9">
    <source>
        <dbReference type="Pfam" id="PF02687"/>
    </source>
</evidence>
<dbReference type="AlphaFoldDB" id="A0A5J6WJR3"/>
<dbReference type="OrthoDB" id="9808461at2"/>
<organism evidence="11 12">
    <name type="scientific">Moritella marina ATCC 15381</name>
    <dbReference type="NCBI Taxonomy" id="1202962"/>
    <lineage>
        <taxon>Bacteria</taxon>
        <taxon>Pseudomonadati</taxon>
        <taxon>Pseudomonadota</taxon>
        <taxon>Gammaproteobacteria</taxon>
        <taxon>Alteromonadales</taxon>
        <taxon>Moritellaceae</taxon>
        <taxon>Moritella</taxon>
    </lineage>
</organism>
<dbReference type="GO" id="GO:0042953">
    <property type="term" value="P:lipoprotein transport"/>
    <property type="evidence" value="ECO:0007669"/>
    <property type="project" value="InterPro"/>
</dbReference>
<feature type="domain" description="ABC3 transporter permease C-terminal" evidence="9">
    <location>
        <begin position="275"/>
        <end position="404"/>
    </location>
</feature>
<gene>
    <name evidence="11" type="primary">lolE</name>
    <name evidence="11" type="ORF">FR932_06195</name>
</gene>
<accession>A0A5J6WJR3</accession>
<feature type="transmembrane region" description="Helical" evidence="8">
    <location>
        <begin position="381"/>
        <end position="400"/>
    </location>
</feature>
<evidence type="ECO:0000256" key="7">
    <source>
        <dbReference type="ARBA" id="ARBA00023136"/>
    </source>
</evidence>
<dbReference type="RefSeq" id="WP_019439711.1">
    <property type="nucleotide sequence ID" value="NZ_ALOE01000004.1"/>
</dbReference>
<evidence type="ECO:0000256" key="6">
    <source>
        <dbReference type="ARBA" id="ARBA00022989"/>
    </source>
</evidence>
<feature type="transmembrane region" description="Helical" evidence="8">
    <location>
        <begin position="21"/>
        <end position="48"/>
    </location>
</feature>
<keyword evidence="12" id="KW-1185">Reference proteome</keyword>
<dbReference type="GO" id="GO:0098797">
    <property type="term" value="C:plasma membrane protein complex"/>
    <property type="evidence" value="ECO:0007669"/>
    <property type="project" value="TreeGrafter"/>
</dbReference>
<evidence type="ECO:0000256" key="4">
    <source>
        <dbReference type="ARBA" id="ARBA00022475"/>
    </source>
</evidence>
<protein>
    <submittedName>
        <fullName evidence="11">Lipoprotein-releasing ABC transporter permease subunit LolE</fullName>
    </submittedName>
</protein>
<keyword evidence="5 8" id="KW-0812">Transmembrane</keyword>
<keyword evidence="3" id="KW-0813">Transport</keyword>